<evidence type="ECO:0000259" key="10">
    <source>
        <dbReference type="Pfam" id="PF08501"/>
    </source>
</evidence>
<feature type="binding site" evidence="8">
    <location>
        <begin position="152"/>
        <end position="157"/>
    </location>
    <ligand>
        <name>NADP(+)</name>
        <dbReference type="ChEBI" id="CHEBI:58349"/>
    </ligand>
</feature>
<feature type="binding site" evidence="8">
    <location>
        <position position="251"/>
    </location>
    <ligand>
        <name>shikimate</name>
        <dbReference type="ChEBI" id="CHEBI:36208"/>
    </ligand>
</feature>
<dbReference type="NCBIfam" id="NF001310">
    <property type="entry name" value="PRK00258.1-2"/>
    <property type="match status" value="1"/>
</dbReference>
<sequence>MSADRYAVVGHPVAHSLSPRIHQAFGRQLGIALEYGTIDCPPEQLPDRVAAFAADGGRGLNVTLPHKRAAHALCTELGPTAQRCGVVNTMAWTGDGWRGHNTDGSGLVRDLTERRRQDLRGRKVLLIGAGGAAHGVAPALLDAGISALFIVNRTDARTDALADLLADPARVHPRYYEDMDDLGPFDLIINATSMGHDAGDGDPVALPGKMLTPRTDVVDLSYGRAAVGFLAWARAAGADRLFDGLGMLVEQAADSFRIWHGKRPYTDEVYEELRKEFGFPLASD</sequence>
<dbReference type="AlphaFoldDB" id="A0A0A0M817"/>
<dbReference type="GO" id="GO:0005829">
    <property type="term" value="C:cytosol"/>
    <property type="evidence" value="ECO:0007669"/>
    <property type="project" value="TreeGrafter"/>
</dbReference>
<dbReference type="InterPro" id="IPR013708">
    <property type="entry name" value="Shikimate_DH-bd_N"/>
</dbReference>
<feature type="binding site" evidence="8">
    <location>
        <position position="63"/>
    </location>
    <ligand>
        <name>shikimate</name>
        <dbReference type="ChEBI" id="CHEBI:36208"/>
    </ligand>
</feature>
<evidence type="ECO:0000256" key="6">
    <source>
        <dbReference type="ARBA" id="ARBA00023141"/>
    </source>
</evidence>
<dbReference type="Pfam" id="PF01488">
    <property type="entry name" value="Shikimate_DH"/>
    <property type="match status" value="1"/>
</dbReference>
<dbReference type="Gene3D" id="3.40.50.720">
    <property type="entry name" value="NAD(P)-binding Rossmann-like Domain"/>
    <property type="match status" value="1"/>
</dbReference>
<dbReference type="PANTHER" id="PTHR21089:SF1">
    <property type="entry name" value="BIFUNCTIONAL 3-DEHYDROQUINATE DEHYDRATASE_SHIKIMATE DEHYDROGENASE, CHLOROPLASTIC"/>
    <property type="match status" value="1"/>
</dbReference>
<comment type="similarity">
    <text evidence="8">Belongs to the shikimate dehydrogenase family.</text>
</comment>
<feature type="domain" description="Quinate/shikimate 5-dehydrogenase/glutamyl-tRNA reductase" evidence="9">
    <location>
        <begin position="111"/>
        <end position="194"/>
    </location>
</feature>
<dbReference type="NCBIfam" id="TIGR00507">
    <property type="entry name" value="aroE"/>
    <property type="match status" value="1"/>
</dbReference>
<dbReference type="GO" id="GO:0009073">
    <property type="term" value="P:aromatic amino acid family biosynthetic process"/>
    <property type="evidence" value="ECO:0007669"/>
    <property type="project" value="UniProtKB-KW"/>
</dbReference>
<name>A0A0A0M817_9GAMM</name>
<feature type="binding site" evidence="8">
    <location>
        <position position="222"/>
    </location>
    <ligand>
        <name>shikimate</name>
        <dbReference type="ChEBI" id="CHEBI:36208"/>
    </ligand>
</feature>
<dbReference type="InterPro" id="IPR006151">
    <property type="entry name" value="Shikm_DH/Glu-tRNA_Rdtase"/>
</dbReference>
<dbReference type="HAMAP" id="MF_00222">
    <property type="entry name" value="Shikimate_DH_AroE"/>
    <property type="match status" value="1"/>
</dbReference>
<comment type="pathway">
    <text evidence="1 8">Metabolic intermediate biosynthesis; chorismate biosynthesis; chorismate from D-erythrose 4-phosphate and phosphoenolpyruvate: step 4/7.</text>
</comment>
<dbReference type="UniPathway" id="UPA00053">
    <property type="reaction ID" value="UER00087"/>
</dbReference>
<dbReference type="RefSeq" id="WP_027069843.1">
    <property type="nucleotide sequence ID" value="NZ_AUHT01000007.1"/>
</dbReference>
<accession>A0A0A0M817</accession>
<evidence type="ECO:0000256" key="3">
    <source>
        <dbReference type="ARBA" id="ARBA00022605"/>
    </source>
</evidence>
<dbReference type="OrthoDB" id="9776868at2"/>
<evidence type="ECO:0000256" key="7">
    <source>
        <dbReference type="ARBA" id="ARBA00049442"/>
    </source>
</evidence>
<feature type="active site" description="Proton acceptor" evidence="8">
    <location>
        <position position="67"/>
    </location>
</feature>
<reference evidence="12 13" key="1">
    <citation type="submission" date="2013-08" db="EMBL/GenBank/DDBJ databases">
        <title>Genomic analysis of Lysobacter defluvii.</title>
        <authorList>
            <person name="Wang Q."/>
            <person name="Wang G."/>
        </authorList>
    </citation>
    <scope>NUCLEOTIDE SEQUENCE [LARGE SCALE GENOMIC DNA]</scope>
    <source>
        <strain evidence="12 13">IMMIB APB-9</strain>
    </source>
</reference>
<dbReference type="Proteomes" id="UP000030003">
    <property type="component" value="Unassembled WGS sequence"/>
</dbReference>
<dbReference type="Pfam" id="PF18317">
    <property type="entry name" value="SDH_C"/>
    <property type="match status" value="1"/>
</dbReference>
<dbReference type="InterPro" id="IPR022893">
    <property type="entry name" value="Shikimate_DH_fam"/>
</dbReference>
<evidence type="ECO:0000256" key="2">
    <source>
        <dbReference type="ARBA" id="ARBA00012962"/>
    </source>
</evidence>
<evidence type="ECO:0000256" key="5">
    <source>
        <dbReference type="ARBA" id="ARBA00023002"/>
    </source>
</evidence>
<evidence type="ECO:0000259" key="9">
    <source>
        <dbReference type="Pfam" id="PF01488"/>
    </source>
</evidence>
<comment type="function">
    <text evidence="8">Involved in the biosynthesis of the chorismate, which leads to the biosynthesis of aromatic amino acids. Catalyzes the reversible NADPH linked reduction of 3-dehydroshikimate (DHSA) to yield shikimate (SA).</text>
</comment>
<gene>
    <name evidence="8" type="primary">aroE</name>
    <name evidence="12" type="ORF">N791_00875</name>
</gene>
<protein>
    <recommendedName>
        <fullName evidence="2 8">Shikimate dehydrogenase (NADP(+))</fullName>
        <shortName evidence="8">SDH</shortName>
        <ecNumber evidence="2 8">1.1.1.25</ecNumber>
    </recommendedName>
</protein>
<dbReference type="InterPro" id="IPR046346">
    <property type="entry name" value="Aminoacid_DH-like_N_sf"/>
</dbReference>
<dbReference type="STRING" id="1385515.GCA_000423325_01475"/>
<dbReference type="GO" id="GO:0019632">
    <property type="term" value="P:shikimate metabolic process"/>
    <property type="evidence" value="ECO:0007669"/>
    <property type="project" value="InterPro"/>
</dbReference>
<evidence type="ECO:0000259" key="11">
    <source>
        <dbReference type="Pfam" id="PF18317"/>
    </source>
</evidence>
<dbReference type="GO" id="GO:0008652">
    <property type="term" value="P:amino acid biosynthetic process"/>
    <property type="evidence" value="ECO:0007669"/>
    <property type="project" value="UniProtKB-KW"/>
</dbReference>
<dbReference type="Gene3D" id="3.40.50.10860">
    <property type="entry name" value="Leucine Dehydrogenase, chain A, domain 1"/>
    <property type="match status" value="1"/>
</dbReference>
<dbReference type="GO" id="GO:0050661">
    <property type="term" value="F:NADP binding"/>
    <property type="evidence" value="ECO:0007669"/>
    <property type="project" value="InterPro"/>
</dbReference>
<keyword evidence="3 8" id="KW-0028">Amino-acid biosynthesis</keyword>
<evidence type="ECO:0000256" key="1">
    <source>
        <dbReference type="ARBA" id="ARBA00004871"/>
    </source>
</evidence>
<comment type="caution">
    <text evidence="8">Lacks conserved residue(s) required for the propagation of feature annotation.</text>
</comment>
<feature type="domain" description="Shikimate dehydrogenase substrate binding N-terminal" evidence="10">
    <location>
        <begin position="8"/>
        <end position="89"/>
    </location>
</feature>
<comment type="catalytic activity">
    <reaction evidence="7 8">
        <text>shikimate + NADP(+) = 3-dehydroshikimate + NADPH + H(+)</text>
        <dbReference type="Rhea" id="RHEA:17737"/>
        <dbReference type="ChEBI" id="CHEBI:15378"/>
        <dbReference type="ChEBI" id="CHEBI:16630"/>
        <dbReference type="ChEBI" id="CHEBI:36208"/>
        <dbReference type="ChEBI" id="CHEBI:57783"/>
        <dbReference type="ChEBI" id="CHEBI:58349"/>
        <dbReference type="EC" id="1.1.1.25"/>
    </reaction>
</comment>
<dbReference type="CDD" id="cd01065">
    <property type="entry name" value="NAD_bind_Shikimate_DH"/>
    <property type="match status" value="1"/>
</dbReference>
<feature type="binding site" evidence="8">
    <location>
        <position position="220"/>
    </location>
    <ligand>
        <name>NADP(+)</name>
        <dbReference type="ChEBI" id="CHEBI:58349"/>
    </ligand>
</feature>
<feature type="binding site" evidence="8">
    <location>
        <position position="244"/>
    </location>
    <ligand>
        <name>NADP(+)</name>
        <dbReference type="ChEBI" id="CHEBI:58349"/>
    </ligand>
</feature>
<feature type="domain" description="SDH C-terminal" evidence="11">
    <location>
        <begin position="244"/>
        <end position="274"/>
    </location>
</feature>
<keyword evidence="13" id="KW-1185">Reference proteome</keyword>
<comment type="subunit">
    <text evidence="8">Homodimer.</text>
</comment>
<dbReference type="eggNOG" id="COG0169">
    <property type="taxonomic scope" value="Bacteria"/>
</dbReference>
<comment type="caution">
    <text evidence="12">The sequence shown here is derived from an EMBL/GenBank/DDBJ whole genome shotgun (WGS) entry which is preliminary data.</text>
</comment>
<proteinExistence type="inferred from homology"/>
<feature type="binding site" evidence="8">
    <location>
        <begin position="128"/>
        <end position="132"/>
    </location>
    <ligand>
        <name>NADP(+)</name>
        <dbReference type="ChEBI" id="CHEBI:58349"/>
    </ligand>
</feature>
<dbReference type="GO" id="GO:0004764">
    <property type="term" value="F:shikimate 3-dehydrogenase (NADP+) activity"/>
    <property type="evidence" value="ECO:0007669"/>
    <property type="project" value="UniProtKB-UniRule"/>
</dbReference>
<keyword evidence="5 8" id="KW-0560">Oxidoreductase</keyword>
<keyword evidence="6 8" id="KW-0057">Aromatic amino acid biosynthesis</keyword>
<dbReference type="InterPro" id="IPR041121">
    <property type="entry name" value="SDH_C"/>
</dbReference>
<keyword evidence="4 8" id="KW-0521">NADP</keyword>
<evidence type="ECO:0000313" key="12">
    <source>
        <dbReference type="EMBL" id="KGO98157.1"/>
    </source>
</evidence>
<dbReference type="InterPro" id="IPR011342">
    <property type="entry name" value="Shikimate_DH"/>
</dbReference>
<feature type="binding site" evidence="8">
    <location>
        <position position="103"/>
    </location>
    <ligand>
        <name>shikimate</name>
        <dbReference type="ChEBI" id="CHEBI:36208"/>
    </ligand>
</feature>
<dbReference type="EC" id="1.1.1.25" evidence="2 8"/>
<evidence type="ECO:0000256" key="4">
    <source>
        <dbReference type="ARBA" id="ARBA00022857"/>
    </source>
</evidence>
<organism evidence="12 13">
    <name type="scientific">Lysobacter defluvii IMMIB APB-9 = DSM 18482</name>
    <dbReference type="NCBI Taxonomy" id="1385515"/>
    <lineage>
        <taxon>Bacteria</taxon>
        <taxon>Pseudomonadati</taxon>
        <taxon>Pseudomonadota</taxon>
        <taxon>Gammaproteobacteria</taxon>
        <taxon>Lysobacterales</taxon>
        <taxon>Lysobacteraceae</taxon>
        <taxon>Novilysobacter</taxon>
    </lineage>
</organism>
<dbReference type="InterPro" id="IPR036291">
    <property type="entry name" value="NAD(P)-bd_dom_sf"/>
</dbReference>
<dbReference type="SUPFAM" id="SSF53223">
    <property type="entry name" value="Aminoacid dehydrogenase-like, N-terminal domain"/>
    <property type="match status" value="1"/>
</dbReference>
<evidence type="ECO:0000313" key="13">
    <source>
        <dbReference type="Proteomes" id="UP000030003"/>
    </source>
</evidence>
<dbReference type="PANTHER" id="PTHR21089">
    <property type="entry name" value="SHIKIMATE DEHYDROGENASE"/>
    <property type="match status" value="1"/>
</dbReference>
<dbReference type="GO" id="GO:0009423">
    <property type="term" value="P:chorismate biosynthetic process"/>
    <property type="evidence" value="ECO:0007669"/>
    <property type="project" value="UniProtKB-UniRule"/>
</dbReference>
<feature type="binding site" evidence="8">
    <location>
        <position position="88"/>
    </location>
    <ligand>
        <name>shikimate</name>
        <dbReference type="ChEBI" id="CHEBI:36208"/>
    </ligand>
</feature>
<dbReference type="Pfam" id="PF08501">
    <property type="entry name" value="Shikimate_dh_N"/>
    <property type="match status" value="1"/>
</dbReference>
<dbReference type="EMBL" id="AVBH01000122">
    <property type="protein sequence ID" value="KGO98157.1"/>
    <property type="molecule type" value="Genomic_DNA"/>
</dbReference>
<evidence type="ECO:0000256" key="8">
    <source>
        <dbReference type="HAMAP-Rule" id="MF_00222"/>
    </source>
</evidence>
<feature type="binding site" evidence="8">
    <location>
        <begin position="16"/>
        <end position="18"/>
    </location>
    <ligand>
        <name>shikimate</name>
        <dbReference type="ChEBI" id="CHEBI:36208"/>
    </ligand>
</feature>
<dbReference type="SUPFAM" id="SSF51735">
    <property type="entry name" value="NAD(P)-binding Rossmann-fold domains"/>
    <property type="match status" value="1"/>
</dbReference>